<accession>A0A1L9QKK6</accession>
<evidence type="ECO:0000313" key="2">
    <source>
        <dbReference type="Proteomes" id="UP000183940"/>
    </source>
</evidence>
<comment type="caution">
    <text evidence="1">The sequence shown here is derived from an EMBL/GenBank/DDBJ whole genome shotgun (WGS) entry which is preliminary data.</text>
</comment>
<reference evidence="1" key="1">
    <citation type="submission" date="2016-10" db="EMBL/GenBank/DDBJ databases">
        <title>CRISPR-Cas defence system in Roseofilum reptotaenium: evidence of a bacteriophage-cyanobacterium arms race in the coral black band disease.</title>
        <authorList>
            <person name="Buerger P."/>
            <person name="Wood-Charlson E.M."/>
            <person name="Weynberg K.D."/>
            <person name="Willis B."/>
            <person name="Van Oppen M.J."/>
        </authorList>
    </citation>
    <scope>NUCLEOTIDE SEQUENCE [LARGE SCALE GENOMIC DNA]</scope>
    <source>
        <strain evidence="1">AO1-A</strain>
    </source>
</reference>
<dbReference type="STRING" id="1925591.BI308_23195"/>
<gene>
    <name evidence="1" type="ORF">BI308_23195</name>
</gene>
<organism evidence="1 2">
    <name type="scientific">Roseofilum reptotaenium AO1-A</name>
    <dbReference type="NCBI Taxonomy" id="1925591"/>
    <lineage>
        <taxon>Bacteria</taxon>
        <taxon>Bacillati</taxon>
        <taxon>Cyanobacteriota</taxon>
        <taxon>Cyanophyceae</taxon>
        <taxon>Desertifilales</taxon>
        <taxon>Desertifilaceae</taxon>
        <taxon>Roseofilum</taxon>
    </lineage>
</organism>
<sequence>MPRRGQKKGMKKFFDALKDLEGDIGEVQNLTGKKRNQFLALIGDPARKRSPRQQRQLTSEQREYLACYVLPFGVQLAATEPTGAALDAVYYKTSVRRISKAIADNTLASGWMGMANVAPETPTLKTNSVKDENFYPALVKLTVCQVDSEGKIEMVTVTNRVQQKQEQRQNSRTASLPIGQDRSLAWAIDAPQEKEIVEGFIEWAKENPADGFRVTTCTDIAEEIQYVNIKGEKGATSSKESAPTF</sequence>
<evidence type="ECO:0000313" key="1">
    <source>
        <dbReference type="EMBL" id="OJJ16925.1"/>
    </source>
</evidence>
<name>A0A1L9QKK6_9CYAN</name>
<proteinExistence type="predicted"/>
<protein>
    <submittedName>
        <fullName evidence="1">Uncharacterized protein</fullName>
    </submittedName>
</protein>
<dbReference type="AlphaFoldDB" id="A0A1L9QKK6"/>
<dbReference type="EMBL" id="MLAW01000061">
    <property type="protein sequence ID" value="OJJ16925.1"/>
    <property type="molecule type" value="Genomic_DNA"/>
</dbReference>
<dbReference type="Proteomes" id="UP000183940">
    <property type="component" value="Unassembled WGS sequence"/>
</dbReference>
<keyword evidence="2" id="KW-1185">Reference proteome</keyword>